<keyword evidence="2" id="KW-0472">Membrane</keyword>
<proteinExistence type="predicted"/>
<feature type="region of interest" description="Disordered" evidence="1">
    <location>
        <begin position="32"/>
        <end position="76"/>
    </location>
</feature>
<keyword evidence="2" id="KW-1133">Transmembrane helix</keyword>
<organism evidence="3 4">
    <name type="scientific">Aureimonas pseudogalii</name>
    <dbReference type="NCBI Taxonomy" id="1744844"/>
    <lineage>
        <taxon>Bacteria</taxon>
        <taxon>Pseudomonadati</taxon>
        <taxon>Pseudomonadota</taxon>
        <taxon>Alphaproteobacteria</taxon>
        <taxon>Hyphomicrobiales</taxon>
        <taxon>Aurantimonadaceae</taxon>
        <taxon>Aureimonas</taxon>
    </lineage>
</organism>
<accession>A0A7W6H259</accession>
<dbReference type="Proteomes" id="UP000542776">
    <property type="component" value="Unassembled WGS sequence"/>
</dbReference>
<keyword evidence="4" id="KW-1185">Reference proteome</keyword>
<dbReference type="AlphaFoldDB" id="A0A7W6H259"/>
<dbReference type="RefSeq" id="WP_183196770.1">
    <property type="nucleotide sequence ID" value="NZ_JACIEK010000001.1"/>
</dbReference>
<reference evidence="3 4" key="1">
    <citation type="submission" date="2020-08" db="EMBL/GenBank/DDBJ databases">
        <title>Genomic Encyclopedia of Type Strains, Phase IV (KMG-IV): sequencing the most valuable type-strain genomes for metagenomic binning, comparative biology and taxonomic classification.</title>
        <authorList>
            <person name="Goeker M."/>
        </authorList>
    </citation>
    <scope>NUCLEOTIDE SEQUENCE [LARGE SCALE GENOMIC DNA]</scope>
    <source>
        <strain evidence="3 4">DSM 102238</strain>
    </source>
</reference>
<keyword evidence="2" id="KW-0812">Transmembrane</keyword>
<evidence type="ECO:0000256" key="2">
    <source>
        <dbReference type="SAM" id="Phobius"/>
    </source>
</evidence>
<gene>
    <name evidence="3" type="ORF">GGR04_000096</name>
</gene>
<protein>
    <submittedName>
        <fullName evidence="3">Uncharacterized protein</fullName>
    </submittedName>
</protein>
<name>A0A7W6H259_9HYPH</name>
<sequence length="126" mass="13430">MSNPNFSPAARRRRDDWRADLAPIIEGHATLISRRPGAASSRAPFADPAPATEPRWAARLEAANSNRRPPPRPRTPRHPWLWTALSLQTGAALAGLAVLALVVFPSGMTDTLPATAPPASTIGSAR</sequence>
<evidence type="ECO:0000313" key="4">
    <source>
        <dbReference type="Proteomes" id="UP000542776"/>
    </source>
</evidence>
<comment type="caution">
    <text evidence="3">The sequence shown here is derived from an EMBL/GenBank/DDBJ whole genome shotgun (WGS) entry which is preliminary data.</text>
</comment>
<feature type="transmembrane region" description="Helical" evidence="2">
    <location>
        <begin position="80"/>
        <end position="104"/>
    </location>
</feature>
<evidence type="ECO:0000313" key="3">
    <source>
        <dbReference type="EMBL" id="MBB3996275.1"/>
    </source>
</evidence>
<dbReference type="EMBL" id="JACIEK010000001">
    <property type="protein sequence ID" value="MBB3996275.1"/>
    <property type="molecule type" value="Genomic_DNA"/>
</dbReference>
<evidence type="ECO:0000256" key="1">
    <source>
        <dbReference type="SAM" id="MobiDB-lite"/>
    </source>
</evidence>